<comment type="caution">
    <text evidence="3">The sequence shown here is derived from an EMBL/GenBank/DDBJ whole genome shotgun (WGS) entry which is preliminary data.</text>
</comment>
<evidence type="ECO:0000256" key="1">
    <source>
        <dbReference type="SAM" id="MobiDB-lite"/>
    </source>
</evidence>
<dbReference type="SUPFAM" id="SSF49503">
    <property type="entry name" value="Cupredoxins"/>
    <property type="match status" value="1"/>
</dbReference>
<dbReference type="OrthoDB" id="959565at2759"/>
<evidence type="ECO:0000259" key="2">
    <source>
        <dbReference type="Pfam" id="PF02298"/>
    </source>
</evidence>
<dbReference type="Proteomes" id="UP000604825">
    <property type="component" value="Unassembled WGS sequence"/>
</dbReference>
<feature type="region of interest" description="Disordered" evidence="1">
    <location>
        <begin position="76"/>
        <end position="99"/>
    </location>
</feature>
<dbReference type="Gene3D" id="2.60.40.420">
    <property type="entry name" value="Cupredoxins - blue copper proteins"/>
    <property type="match status" value="1"/>
</dbReference>
<organism evidence="3 4">
    <name type="scientific">Miscanthus lutarioriparius</name>
    <dbReference type="NCBI Taxonomy" id="422564"/>
    <lineage>
        <taxon>Eukaryota</taxon>
        <taxon>Viridiplantae</taxon>
        <taxon>Streptophyta</taxon>
        <taxon>Embryophyta</taxon>
        <taxon>Tracheophyta</taxon>
        <taxon>Spermatophyta</taxon>
        <taxon>Magnoliopsida</taxon>
        <taxon>Liliopsida</taxon>
        <taxon>Poales</taxon>
        <taxon>Poaceae</taxon>
        <taxon>PACMAD clade</taxon>
        <taxon>Panicoideae</taxon>
        <taxon>Andropogonodae</taxon>
        <taxon>Andropogoneae</taxon>
        <taxon>Saccharinae</taxon>
        <taxon>Miscanthus</taxon>
    </lineage>
</organism>
<feature type="compositionally biased region" description="Low complexity" evidence="1">
    <location>
        <begin position="89"/>
        <end position="98"/>
    </location>
</feature>
<name>A0A811RJF0_9POAL</name>
<evidence type="ECO:0000313" key="4">
    <source>
        <dbReference type="Proteomes" id="UP000604825"/>
    </source>
</evidence>
<dbReference type="InterPro" id="IPR003245">
    <property type="entry name" value="Phytocyanin_dom"/>
</dbReference>
<feature type="domain" description="Phytocyanin" evidence="2">
    <location>
        <begin position="28"/>
        <end position="68"/>
    </location>
</feature>
<accession>A0A811RJF0</accession>
<dbReference type="InterPro" id="IPR008972">
    <property type="entry name" value="Cupredoxin"/>
</dbReference>
<dbReference type="AlphaFoldDB" id="A0A811RJF0"/>
<keyword evidence="4" id="KW-1185">Reference proteome</keyword>
<sequence length="122" mass="12095">MVHAACRLQVQGGLGDGGDRGRLDGTFSDNAASHPIFFSNNSDTEVALDHPGPIYFISGESGHCERGQRMVVQIVGPGTPPPAPPSPQAPTGAATPAGTTGGALAGAIAAVAMALPVIVIGV</sequence>
<reference evidence="3" key="1">
    <citation type="submission" date="2020-10" db="EMBL/GenBank/DDBJ databases">
        <authorList>
            <person name="Han B."/>
            <person name="Lu T."/>
            <person name="Zhao Q."/>
            <person name="Huang X."/>
            <person name="Zhao Y."/>
        </authorList>
    </citation>
    <scope>NUCLEOTIDE SEQUENCE</scope>
</reference>
<dbReference type="GO" id="GO:0009055">
    <property type="term" value="F:electron transfer activity"/>
    <property type="evidence" value="ECO:0007669"/>
    <property type="project" value="InterPro"/>
</dbReference>
<feature type="compositionally biased region" description="Pro residues" evidence="1">
    <location>
        <begin position="78"/>
        <end position="88"/>
    </location>
</feature>
<evidence type="ECO:0000313" key="3">
    <source>
        <dbReference type="EMBL" id="CAD6270130.1"/>
    </source>
</evidence>
<gene>
    <name evidence="3" type="ORF">NCGR_LOCUS53425</name>
</gene>
<protein>
    <recommendedName>
        <fullName evidence="2">Phytocyanin domain-containing protein</fullName>
    </recommendedName>
</protein>
<dbReference type="EMBL" id="CAJGYO010000015">
    <property type="protein sequence ID" value="CAD6270130.1"/>
    <property type="molecule type" value="Genomic_DNA"/>
</dbReference>
<proteinExistence type="predicted"/>
<dbReference type="Pfam" id="PF02298">
    <property type="entry name" value="Cu_bind_like"/>
    <property type="match status" value="1"/>
</dbReference>